<keyword evidence="5" id="KW-1185">Reference proteome</keyword>
<dbReference type="CDD" id="cd14424">
    <property type="entry name" value="CUE_Cue1p_like"/>
    <property type="match status" value="1"/>
</dbReference>
<organism evidence="4 5">
    <name type="scientific">Somion occarium</name>
    <dbReference type="NCBI Taxonomy" id="3059160"/>
    <lineage>
        <taxon>Eukaryota</taxon>
        <taxon>Fungi</taxon>
        <taxon>Dikarya</taxon>
        <taxon>Basidiomycota</taxon>
        <taxon>Agaricomycotina</taxon>
        <taxon>Agaricomycetes</taxon>
        <taxon>Polyporales</taxon>
        <taxon>Cerrenaceae</taxon>
        <taxon>Somion</taxon>
    </lineage>
</organism>
<accession>A0ABP1DVK3</accession>
<dbReference type="PROSITE" id="PS51140">
    <property type="entry name" value="CUE"/>
    <property type="match status" value="1"/>
</dbReference>
<evidence type="ECO:0000313" key="4">
    <source>
        <dbReference type="EMBL" id="CAL1710649.1"/>
    </source>
</evidence>
<dbReference type="Pfam" id="PF02845">
    <property type="entry name" value="CUE"/>
    <property type="match status" value="1"/>
</dbReference>
<evidence type="ECO:0000256" key="1">
    <source>
        <dbReference type="SAM" id="MobiDB-lite"/>
    </source>
</evidence>
<feature type="compositionally biased region" description="Low complexity" evidence="1">
    <location>
        <begin position="110"/>
        <end position="123"/>
    </location>
</feature>
<feature type="chain" id="PRO_5046846275" description="CUE domain-containing protein" evidence="2">
    <location>
        <begin position="24"/>
        <end position="204"/>
    </location>
</feature>
<dbReference type="Gene3D" id="1.10.8.10">
    <property type="entry name" value="DNA helicase RuvA subunit, C-terminal domain"/>
    <property type="match status" value="1"/>
</dbReference>
<dbReference type="EMBL" id="OZ037949">
    <property type="protein sequence ID" value="CAL1710649.1"/>
    <property type="molecule type" value="Genomic_DNA"/>
</dbReference>
<dbReference type="InterPro" id="IPR003892">
    <property type="entry name" value="CUE"/>
</dbReference>
<sequence>MGEVVNVLVAFAVIVFVVRWATSSKESPAERSAASVLGFKPKNVTNEMVEAIHNMFPDIPSDNIRYDLLRTGSVEVTTNKLIERGFLPAPPEAYYTLYPRQSAPTNSHTAAARPAAPAAVAGPSKPKSQPSLIDRYNLQGRVQSDSAISSALTPEEIAGKSVWEDSADKREAMLRERKAQMILAARQRLLAQQKNGQPATGASS</sequence>
<evidence type="ECO:0000259" key="3">
    <source>
        <dbReference type="PROSITE" id="PS51140"/>
    </source>
</evidence>
<gene>
    <name evidence="4" type="ORF">GFSPODELE1_LOCUS7931</name>
</gene>
<feature type="region of interest" description="Disordered" evidence="1">
    <location>
        <begin position="104"/>
        <end position="132"/>
    </location>
</feature>
<dbReference type="Proteomes" id="UP001497453">
    <property type="component" value="Chromosome 6"/>
</dbReference>
<dbReference type="SMART" id="SM00546">
    <property type="entry name" value="CUE"/>
    <property type="match status" value="1"/>
</dbReference>
<feature type="domain" description="CUE" evidence="3">
    <location>
        <begin position="44"/>
        <end position="86"/>
    </location>
</feature>
<feature type="signal peptide" evidence="2">
    <location>
        <begin position="1"/>
        <end position="23"/>
    </location>
</feature>
<name>A0ABP1DVK3_9APHY</name>
<reference evidence="5" key="1">
    <citation type="submission" date="2024-04" db="EMBL/GenBank/DDBJ databases">
        <authorList>
            <person name="Shaw F."/>
            <person name="Minotto A."/>
        </authorList>
    </citation>
    <scope>NUCLEOTIDE SEQUENCE [LARGE SCALE GENOMIC DNA]</scope>
</reference>
<proteinExistence type="predicted"/>
<evidence type="ECO:0000313" key="5">
    <source>
        <dbReference type="Proteomes" id="UP001497453"/>
    </source>
</evidence>
<keyword evidence="2" id="KW-0732">Signal</keyword>
<protein>
    <recommendedName>
        <fullName evidence="3">CUE domain-containing protein</fullName>
    </recommendedName>
</protein>
<evidence type="ECO:0000256" key="2">
    <source>
        <dbReference type="SAM" id="SignalP"/>
    </source>
</evidence>